<dbReference type="Gene3D" id="3.30.70.270">
    <property type="match status" value="1"/>
</dbReference>
<dbReference type="RefSeq" id="WP_000654667.1">
    <property type="nucleotide sequence ID" value="NZ_CP009335.1"/>
</dbReference>
<keyword evidence="1" id="KW-1133">Transmembrane helix</keyword>
<reference evidence="3 5" key="1">
    <citation type="journal article" date="2015" name="Genome Announc.">
        <title>Complete genome sequences for 35 biothreat assay-relevant bacillus species.</title>
        <authorList>
            <person name="Johnson S.L."/>
            <person name="Daligault H.E."/>
            <person name="Davenport K.W."/>
            <person name="Jaissle J."/>
            <person name="Frey K.G."/>
            <person name="Ladner J.T."/>
            <person name="Broomall S.M."/>
            <person name="Bishop-Lilly K.A."/>
            <person name="Bruce D.C."/>
            <person name="Gibbons H.S."/>
            <person name="Coyne S.R."/>
            <person name="Lo C.C."/>
            <person name="Meincke L."/>
            <person name="Munk A.C."/>
            <person name="Koroleva G.I."/>
            <person name="Rosenzweig C.N."/>
            <person name="Palacios G.F."/>
            <person name="Redden C.L."/>
            <person name="Minogue T.D."/>
            <person name="Chain P.S."/>
        </authorList>
    </citation>
    <scope>NUCLEOTIDE SEQUENCE [LARGE SCALE GENOMIC DNA]</scope>
    <source>
        <strain evidence="3 5">HD1011</strain>
    </source>
</reference>
<feature type="transmembrane region" description="Helical" evidence="1">
    <location>
        <begin position="55"/>
        <end position="77"/>
    </location>
</feature>
<sequence length="251" mass="29624">MKDNYYKVLSMWILQILFYFTTVHVTQYEHALIFTIIYVIVNVLFLFLPDKTAFVLFILGTIISVFYLFYQAWLYLWSTSEQWQYIITHFLMAANFFIVYISTHLLKKVIHENKELTERVRTLEQYIGESKLLTRQEFERRQALLINAMNRRNETGVIMYFDFTSFSKYTKESVMDRVASLLVGTIRADFDLAAKYDNNTLVILLQNTNEAGADIVMNRLKPKMEQWLAAEAIQDIKISREQIGNKGQTLL</sequence>
<evidence type="ECO:0000256" key="1">
    <source>
        <dbReference type="SAM" id="Phobius"/>
    </source>
</evidence>
<dbReference type="InterPro" id="IPR000160">
    <property type="entry name" value="GGDEF_dom"/>
</dbReference>
<gene>
    <name evidence="3" type="ORF">BF38_962</name>
    <name evidence="4" type="ORF">FOC89_12560</name>
</gene>
<protein>
    <submittedName>
        <fullName evidence="3">GGDEF domain protein</fullName>
    </submittedName>
    <submittedName>
        <fullName evidence="4">GGDEF domain-containing protein</fullName>
    </submittedName>
</protein>
<proteinExistence type="predicted"/>
<dbReference type="Proteomes" id="UP000031876">
    <property type="component" value="Chromosome"/>
</dbReference>
<dbReference type="EMBL" id="CP053980">
    <property type="protein sequence ID" value="QKH24791.1"/>
    <property type="molecule type" value="Genomic_DNA"/>
</dbReference>
<dbReference type="EMBL" id="CP009335">
    <property type="protein sequence ID" value="AJG76175.1"/>
    <property type="molecule type" value="Genomic_DNA"/>
</dbReference>
<dbReference type="Pfam" id="PF00990">
    <property type="entry name" value="GGDEF"/>
    <property type="match status" value="1"/>
</dbReference>
<feature type="transmembrane region" description="Helical" evidence="1">
    <location>
        <begin position="31"/>
        <end position="48"/>
    </location>
</feature>
<name>A0A0B5X708_BACTU</name>
<dbReference type="PROSITE" id="PS50887">
    <property type="entry name" value="GGDEF"/>
    <property type="match status" value="1"/>
</dbReference>
<dbReference type="Proteomes" id="UP000501107">
    <property type="component" value="Chromosome"/>
</dbReference>
<dbReference type="InterPro" id="IPR029787">
    <property type="entry name" value="Nucleotide_cyclase"/>
</dbReference>
<evidence type="ECO:0000313" key="4">
    <source>
        <dbReference type="EMBL" id="QKH24791.1"/>
    </source>
</evidence>
<dbReference type="SUPFAM" id="SSF55073">
    <property type="entry name" value="Nucleotide cyclase"/>
    <property type="match status" value="1"/>
</dbReference>
<dbReference type="AlphaFoldDB" id="A0A0B5X708"/>
<reference evidence="4 6" key="2">
    <citation type="submission" date="2020-05" db="EMBL/GenBank/DDBJ databases">
        <title>FDA dAtabase for Regulatory Grade micrObial Sequences (FDA-ARGOS): Supporting development and validation of Infectious Disease Dx tests.</title>
        <authorList>
            <person name="Nelson B."/>
            <person name="Plummer A."/>
            <person name="Tallon L."/>
            <person name="Sadzewicz L."/>
            <person name="Zhao X."/>
            <person name="Vavikolanu K."/>
            <person name="Mehta A."/>
            <person name="Aluvathingal J."/>
            <person name="Nadendla S."/>
            <person name="Myers T."/>
            <person name="Yan Y."/>
            <person name="Sichtig H."/>
        </authorList>
    </citation>
    <scope>NUCLEOTIDE SEQUENCE [LARGE SCALE GENOMIC DNA]</scope>
    <source>
        <strain evidence="4 6">FDAARGOS_795</strain>
    </source>
</reference>
<feature type="domain" description="GGDEF" evidence="2">
    <location>
        <begin position="154"/>
        <end position="251"/>
    </location>
</feature>
<organism evidence="4 6">
    <name type="scientific">Bacillus thuringiensis</name>
    <dbReference type="NCBI Taxonomy" id="1428"/>
    <lineage>
        <taxon>Bacteria</taxon>
        <taxon>Bacillati</taxon>
        <taxon>Bacillota</taxon>
        <taxon>Bacilli</taxon>
        <taxon>Bacillales</taxon>
        <taxon>Bacillaceae</taxon>
        <taxon>Bacillus</taxon>
        <taxon>Bacillus cereus group</taxon>
    </lineage>
</organism>
<keyword evidence="1" id="KW-0812">Transmembrane</keyword>
<accession>A0A0B5X708</accession>
<evidence type="ECO:0000313" key="3">
    <source>
        <dbReference type="EMBL" id="AJG76175.1"/>
    </source>
</evidence>
<keyword evidence="1" id="KW-0472">Membrane</keyword>
<dbReference type="InterPro" id="IPR043128">
    <property type="entry name" value="Rev_trsase/Diguanyl_cyclase"/>
</dbReference>
<feature type="transmembrane region" description="Helical" evidence="1">
    <location>
        <begin position="5"/>
        <end position="25"/>
    </location>
</feature>
<dbReference type="KEGG" id="btw:BF38_962"/>
<evidence type="ECO:0000313" key="5">
    <source>
        <dbReference type="Proteomes" id="UP000031876"/>
    </source>
</evidence>
<evidence type="ECO:0000313" key="6">
    <source>
        <dbReference type="Proteomes" id="UP000501107"/>
    </source>
</evidence>
<feature type="transmembrane region" description="Helical" evidence="1">
    <location>
        <begin position="83"/>
        <end position="106"/>
    </location>
</feature>
<evidence type="ECO:0000259" key="2">
    <source>
        <dbReference type="PROSITE" id="PS50887"/>
    </source>
</evidence>